<name>A0A4Z1T4P8_GIAMU</name>
<evidence type="ECO:0000313" key="5">
    <source>
        <dbReference type="Proteomes" id="UP000315496"/>
    </source>
</evidence>
<dbReference type="Pfam" id="PF00149">
    <property type="entry name" value="Metallophos"/>
    <property type="match status" value="1"/>
</dbReference>
<dbReference type="PANTHER" id="PTHR22953:SF153">
    <property type="entry name" value="PURPLE ACID PHOSPHATASE"/>
    <property type="match status" value="1"/>
</dbReference>
<keyword evidence="5" id="KW-1185">Reference proteome</keyword>
<feature type="transmembrane region" description="Helical" evidence="2">
    <location>
        <begin position="44"/>
        <end position="66"/>
    </location>
</feature>
<dbReference type="Proteomes" id="UP000315496">
    <property type="component" value="Chromosome 3"/>
</dbReference>
<evidence type="ECO:0000256" key="1">
    <source>
        <dbReference type="ARBA" id="ARBA00022729"/>
    </source>
</evidence>
<dbReference type="GO" id="GO:0003993">
    <property type="term" value="F:acid phosphatase activity"/>
    <property type="evidence" value="ECO:0007669"/>
    <property type="project" value="InterPro"/>
</dbReference>
<accession>A0A4Z1T4P8</accession>
<dbReference type="InterPro" id="IPR029052">
    <property type="entry name" value="Metallo-depent_PP-like"/>
</dbReference>
<dbReference type="VEuPathDB" id="GiardiaDB:GMRT_10802"/>
<feature type="domain" description="Calcineurin-like phosphoesterase" evidence="3">
    <location>
        <begin position="217"/>
        <end position="446"/>
    </location>
</feature>
<keyword evidence="1" id="KW-0732">Signal</keyword>
<reference evidence="4 5" key="1">
    <citation type="submission" date="2019-05" db="EMBL/GenBank/DDBJ databases">
        <title>The compact genome of Giardia muris reveals important steps in the evolution of intestinal protozoan parasites.</title>
        <authorList>
            <person name="Xu F."/>
            <person name="Jimenez-Gonzalez A."/>
            <person name="Einarsson E."/>
            <person name="Astvaldsson A."/>
            <person name="Peirasmaki D."/>
            <person name="Eckmann L."/>
            <person name="Andersson J.O."/>
            <person name="Svard S.G."/>
            <person name="Jerlstrom-Hultqvist J."/>
        </authorList>
    </citation>
    <scope>NUCLEOTIDE SEQUENCE [LARGE SCALE GENOMIC DNA]</scope>
    <source>
        <strain evidence="4 5">Roberts-Thomson</strain>
    </source>
</reference>
<proteinExistence type="predicted"/>
<dbReference type="EMBL" id="VDLU01000003">
    <property type="protein sequence ID" value="TNJ27499.1"/>
    <property type="molecule type" value="Genomic_DNA"/>
</dbReference>
<evidence type="ECO:0000256" key="2">
    <source>
        <dbReference type="SAM" id="Phobius"/>
    </source>
</evidence>
<dbReference type="OrthoDB" id="10251991at2759"/>
<dbReference type="AlphaFoldDB" id="A0A4Z1T4P8"/>
<organism evidence="4 5">
    <name type="scientific">Giardia muris</name>
    <dbReference type="NCBI Taxonomy" id="5742"/>
    <lineage>
        <taxon>Eukaryota</taxon>
        <taxon>Metamonada</taxon>
        <taxon>Diplomonadida</taxon>
        <taxon>Hexamitidae</taxon>
        <taxon>Giardiinae</taxon>
        <taxon>Giardia</taxon>
    </lineage>
</organism>
<dbReference type="Gene3D" id="3.60.21.10">
    <property type="match status" value="1"/>
</dbReference>
<comment type="caution">
    <text evidence="4">The sequence shown here is derived from an EMBL/GenBank/DDBJ whole genome shotgun (WGS) entry which is preliminary data.</text>
</comment>
<dbReference type="CDD" id="cd00838">
    <property type="entry name" value="MPP_superfamily"/>
    <property type="match status" value="1"/>
</dbReference>
<gene>
    <name evidence="4" type="ORF">GMRT_10802</name>
</gene>
<sequence length="550" mass="62058">MLKCHLFQSCLLVTFMVIGVLLAICCCMWLLAVSDFHAEFDIFGHLYLISPLLFGLLVLLCIYLLLVTRAYRELRASRYSSPSRLGLTSLILSDIGGCFILGLLFALCVYYFAALAPDVPSLIQPYLTPLGETLSEGLQINWYSEEKVGSFSLEVSEGVWEEREVVRNDGFNHVRLDSLIPGRTYRYRIPEIYGGEYEVRIPALDGEDETSITSDTIRVAICTDLHALPGASRAYLPVLHEIKPVLGLVLGDLVTTGTSLSQWRRALQSSGPFGYFNRVPVLALSGNHETYGCTAKPVVRKWMLSAFAPKREEGSSAIPNDILSYIPEELWDYYGEDFAPLDEGFYHAIVLRDVLIIALDCMDDVFRTRHYRAHTGMLLSPRQILWLSDTLKKYENDPRIRFRVIAVHVQLYTSTHGPAQQPLTALLEPYICRYKINLVLSGHKHALEVVHRQSRCLELGYGQHSFYAVTVNSLGGHPYPVALPLFLKSRQWRNIMDPGDTPLVGYGMEDLIHGEAIYGHCVLELRPDGLWLQAYRLRTGELAYEVCLAD</sequence>
<dbReference type="InterPro" id="IPR039331">
    <property type="entry name" value="PAPs-like"/>
</dbReference>
<feature type="transmembrane region" description="Helical" evidence="2">
    <location>
        <begin position="12"/>
        <end position="32"/>
    </location>
</feature>
<evidence type="ECO:0000313" key="4">
    <source>
        <dbReference type="EMBL" id="TNJ27499.1"/>
    </source>
</evidence>
<keyword evidence="2" id="KW-0812">Transmembrane</keyword>
<keyword evidence="2" id="KW-0472">Membrane</keyword>
<evidence type="ECO:0000259" key="3">
    <source>
        <dbReference type="Pfam" id="PF00149"/>
    </source>
</evidence>
<dbReference type="PANTHER" id="PTHR22953">
    <property type="entry name" value="ACID PHOSPHATASE RELATED"/>
    <property type="match status" value="1"/>
</dbReference>
<dbReference type="SUPFAM" id="SSF56300">
    <property type="entry name" value="Metallo-dependent phosphatases"/>
    <property type="match status" value="1"/>
</dbReference>
<keyword evidence="2" id="KW-1133">Transmembrane helix</keyword>
<protein>
    <submittedName>
        <fullName evidence="4">Calcineurin-like phosphoesterase</fullName>
    </submittedName>
</protein>
<dbReference type="InterPro" id="IPR004843">
    <property type="entry name" value="Calcineurin-like_PHP"/>
</dbReference>
<feature type="transmembrane region" description="Helical" evidence="2">
    <location>
        <begin position="87"/>
        <end position="113"/>
    </location>
</feature>